<evidence type="ECO:0000256" key="3">
    <source>
        <dbReference type="ARBA" id="ARBA00023082"/>
    </source>
</evidence>
<evidence type="ECO:0000256" key="4">
    <source>
        <dbReference type="ARBA" id="ARBA00023163"/>
    </source>
</evidence>
<dbReference type="InterPro" id="IPR013325">
    <property type="entry name" value="RNA_pol_sigma_r2"/>
</dbReference>
<gene>
    <name evidence="7" type="ORF">SAMN04488027_104115</name>
</gene>
<feature type="domain" description="RNA polymerase sigma factor 70 region 4 type 2" evidence="6">
    <location>
        <begin position="117"/>
        <end position="169"/>
    </location>
</feature>
<dbReference type="PANTHER" id="PTHR43133">
    <property type="entry name" value="RNA POLYMERASE ECF-TYPE SIGMA FACTO"/>
    <property type="match status" value="1"/>
</dbReference>
<protein>
    <submittedName>
        <fullName evidence="7">RNA polymerase sigma-70 factor, ECF subfamily</fullName>
    </submittedName>
</protein>
<dbReference type="InterPro" id="IPR013249">
    <property type="entry name" value="RNA_pol_sigma70_r4_t2"/>
</dbReference>
<name>A0A1G7VSE6_9FLAO</name>
<evidence type="ECO:0000259" key="5">
    <source>
        <dbReference type="Pfam" id="PF04542"/>
    </source>
</evidence>
<keyword evidence="8" id="KW-1185">Reference proteome</keyword>
<dbReference type="STRING" id="470826.SAMN04488027_104115"/>
<keyword evidence="3" id="KW-0731">Sigma factor</keyword>
<dbReference type="Pfam" id="PF08281">
    <property type="entry name" value="Sigma70_r4_2"/>
    <property type="match status" value="1"/>
</dbReference>
<dbReference type="InterPro" id="IPR036388">
    <property type="entry name" value="WH-like_DNA-bd_sf"/>
</dbReference>
<dbReference type="SUPFAM" id="SSF88946">
    <property type="entry name" value="Sigma2 domain of RNA polymerase sigma factors"/>
    <property type="match status" value="1"/>
</dbReference>
<dbReference type="Gene3D" id="1.10.10.10">
    <property type="entry name" value="Winged helix-like DNA-binding domain superfamily/Winged helix DNA-binding domain"/>
    <property type="match status" value="1"/>
</dbReference>
<comment type="similarity">
    <text evidence="1">Belongs to the sigma-70 factor family. ECF subfamily.</text>
</comment>
<evidence type="ECO:0000256" key="1">
    <source>
        <dbReference type="ARBA" id="ARBA00010641"/>
    </source>
</evidence>
<dbReference type="InterPro" id="IPR014327">
    <property type="entry name" value="RNA_pol_sigma70_bacteroid"/>
</dbReference>
<dbReference type="InterPro" id="IPR007627">
    <property type="entry name" value="RNA_pol_sigma70_r2"/>
</dbReference>
<dbReference type="EMBL" id="FNCW01000004">
    <property type="protein sequence ID" value="SDG62725.1"/>
    <property type="molecule type" value="Genomic_DNA"/>
</dbReference>
<sequence length="178" mass="21330">MEDSVFIEKLKTGDEIAYKILYEKYYEWLCNYVFRLCENKKLSEDIVQDMLMKFYQKREHINITSSLKNYLFTSCHNQFLQHLRKKKICFDDLDAIKWEVIASSVNPQELPQKDRLKQLHQLIDELPARCKEIFIKSKLENTKYKDIAIDMDISVKTVENQMSKALKHLRKRANLFAL</sequence>
<dbReference type="NCBIfam" id="TIGR02937">
    <property type="entry name" value="sigma70-ECF"/>
    <property type="match status" value="1"/>
</dbReference>
<dbReference type="InterPro" id="IPR014284">
    <property type="entry name" value="RNA_pol_sigma-70_dom"/>
</dbReference>
<dbReference type="GO" id="GO:0016987">
    <property type="term" value="F:sigma factor activity"/>
    <property type="evidence" value="ECO:0007669"/>
    <property type="project" value="UniProtKB-KW"/>
</dbReference>
<dbReference type="Gene3D" id="1.10.1740.10">
    <property type="match status" value="1"/>
</dbReference>
<dbReference type="InterPro" id="IPR013324">
    <property type="entry name" value="RNA_pol_sigma_r3/r4-like"/>
</dbReference>
<dbReference type="NCBIfam" id="TIGR02985">
    <property type="entry name" value="Sig70_bacteroi1"/>
    <property type="match status" value="1"/>
</dbReference>
<dbReference type="SUPFAM" id="SSF88659">
    <property type="entry name" value="Sigma3 and sigma4 domains of RNA polymerase sigma factors"/>
    <property type="match status" value="1"/>
</dbReference>
<dbReference type="Pfam" id="PF04542">
    <property type="entry name" value="Sigma70_r2"/>
    <property type="match status" value="1"/>
</dbReference>
<evidence type="ECO:0000256" key="2">
    <source>
        <dbReference type="ARBA" id="ARBA00023015"/>
    </source>
</evidence>
<feature type="domain" description="RNA polymerase sigma-70 region 2" evidence="5">
    <location>
        <begin position="21"/>
        <end position="87"/>
    </location>
</feature>
<dbReference type="OrthoDB" id="1100095at2"/>
<evidence type="ECO:0000259" key="6">
    <source>
        <dbReference type="Pfam" id="PF08281"/>
    </source>
</evidence>
<keyword evidence="2" id="KW-0805">Transcription regulation</keyword>
<dbReference type="Proteomes" id="UP000199296">
    <property type="component" value="Unassembled WGS sequence"/>
</dbReference>
<proteinExistence type="inferred from homology"/>
<dbReference type="RefSeq" id="WP_093366439.1">
    <property type="nucleotide sequence ID" value="NZ_FNCW01000004.1"/>
</dbReference>
<dbReference type="AlphaFoldDB" id="A0A1G7VSE6"/>
<evidence type="ECO:0000313" key="7">
    <source>
        <dbReference type="EMBL" id="SDG62725.1"/>
    </source>
</evidence>
<organism evidence="7 8">
    <name type="scientific">Psychroflexus sediminis</name>
    <dbReference type="NCBI Taxonomy" id="470826"/>
    <lineage>
        <taxon>Bacteria</taxon>
        <taxon>Pseudomonadati</taxon>
        <taxon>Bacteroidota</taxon>
        <taxon>Flavobacteriia</taxon>
        <taxon>Flavobacteriales</taxon>
        <taxon>Flavobacteriaceae</taxon>
        <taxon>Psychroflexus</taxon>
    </lineage>
</organism>
<evidence type="ECO:0000313" key="8">
    <source>
        <dbReference type="Proteomes" id="UP000199296"/>
    </source>
</evidence>
<keyword evidence="4" id="KW-0804">Transcription</keyword>
<dbReference type="InterPro" id="IPR039425">
    <property type="entry name" value="RNA_pol_sigma-70-like"/>
</dbReference>
<dbReference type="GO" id="GO:0006352">
    <property type="term" value="P:DNA-templated transcription initiation"/>
    <property type="evidence" value="ECO:0007669"/>
    <property type="project" value="InterPro"/>
</dbReference>
<reference evidence="7 8" key="1">
    <citation type="submission" date="2016-10" db="EMBL/GenBank/DDBJ databases">
        <authorList>
            <person name="de Groot N.N."/>
        </authorList>
    </citation>
    <scope>NUCLEOTIDE SEQUENCE [LARGE SCALE GENOMIC DNA]</scope>
    <source>
        <strain evidence="7 8">DSM 19803</strain>
    </source>
</reference>
<dbReference type="GO" id="GO:0003677">
    <property type="term" value="F:DNA binding"/>
    <property type="evidence" value="ECO:0007669"/>
    <property type="project" value="InterPro"/>
</dbReference>
<dbReference type="PANTHER" id="PTHR43133:SF46">
    <property type="entry name" value="RNA POLYMERASE SIGMA-70 FACTOR ECF SUBFAMILY"/>
    <property type="match status" value="1"/>
</dbReference>
<accession>A0A1G7VSE6</accession>